<dbReference type="Pfam" id="PF03645">
    <property type="entry name" value="Tctex-1"/>
    <property type="match status" value="1"/>
</dbReference>
<dbReference type="PANTHER" id="PTHR21255">
    <property type="entry name" value="T-COMPLEX-ASSOCIATED-TESTIS-EXPRESSED 1/ DYNEIN LIGHT CHAIN"/>
    <property type="match status" value="1"/>
</dbReference>
<dbReference type="CDD" id="cd21451">
    <property type="entry name" value="DLC-like_TCTEX1D"/>
    <property type="match status" value="1"/>
</dbReference>
<dbReference type="GO" id="GO:0045505">
    <property type="term" value="F:dynein intermediate chain binding"/>
    <property type="evidence" value="ECO:0007669"/>
    <property type="project" value="TreeGrafter"/>
</dbReference>
<dbReference type="InterPro" id="IPR038586">
    <property type="entry name" value="Tctex-1-like_sf"/>
</dbReference>
<dbReference type="OrthoDB" id="10260741at2759"/>
<name>A0A9Q1HBG9_HOLLE</name>
<evidence type="ECO:0000313" key="3">
    <source>
        <dbReference type="EMBL" id="KAJ8039900.1"/>
    </source>
</evidence>
<accession>A0A9Q1HBG9</accession>
<evidence type="ECO:0000256" key="1">
    <source>
        <dbReference type="ARBA" id="ARBA00005361"/>
    </source>
</evidence>
<protein>
    <submittedName>
        <fullName evidence="3">Tctex1 domain-containing protein 1</fullName>
    </submittedName>
</protein>
<proteinExistence type="inferred from homology"/>
<dbReference type="PANTHER" id="PTHR21255:SF65">
    <property type="entry name" value="TCTEX1 DOMAIN-CONTAINING PROTEIN 2"/>
    <property type="match status" value="1"/>
</dbReference>
<reference evidence="3" key="1">
    <citation type="submission" date="2021-10" db="EMBL/GenBank/DDBJ databases">
        <title>Tropical sea cucumber genome reveals ecological adaptation and Cuvierian tubules defense mechanism.</title>
        <authorList>
            <person name="Chen T."/>
        </authorList>
    </citation>
    <scope>NUCLEOTIDE SEQUENCE</scope>
    <source>
        <strain evidence="3">Nanhai2018</strain>
        <tissue evidence="3">Muscle</tissue>
    </source>
</reference>
<dbReference type="Gene3D" id="3.30.1140.40">
    <property type="entry name" value="Tctex-1"/>
    <property type="match status" value="1"/>
</dbReference>
<evidence type="ECO:0000256" key="2">
    <source>
        <dbReference type="SAM" id="MobiDB-lite"/>
    </source>
</evidence>
<comment type="caution">
    <text evidence="3">The sequence shown here is derived from an EMBL/GenBank/DDBJ whole genome shotgun (WGS) entry which is preliminary data.</text>
</comment>
<dbReference type="InterPro" id="IPR005334">
    <property type="entry name" value="Tctex-1-like"/>
</dbReference>
<dbReference type="Proteomes" id="UP001152320">
    <property type="component" value="Chromosome 6"/>
</dbReference>
<dbReference type="GO" id="GO:0005868">
    <property type="term" value="C:cytoplasmic dynein complex"/>
    <property type="evidence" value="ECO:0007669"/>
    <property type="project" value="TreeGrafter"/>
</dbReference>
<comment type="similarity">
    <text evidence="1">Belongs to the dynein light chain Tctex-type family.</text>
</comment>
<dbReference type="GO" id="GO:0007018">
    <property type="term" value="P:microtubule-based movement"/>
    <property type="evidence" value="ECO:0007669"/>
    <property type="project" value="TreeGrafter"/>
</dbReference>
<sequence>MSLAARLLKASQKLEQGDTVGGEATPSETSESTSLVAKNPLQRKASVWSNVAKRFNTPSKSSEKRSFTPKIRYENNYKLQPDEDIEFDEYKVRRFVEEILNMRLKNEQYDKEKSSALCTSLADVIKGRVKKMGFKRHKIVVHVVMGSKEDQSLNISSRCVWDTKTDNCATINYENQSMFVTATVFALYFE</sequence>
<dbReference type="AlphaFoldDB" id="A0A9Q1HBG9"/>
<dbReference type="GO" id="GO:0005737">
    <property type="term" value="C:cytoplasm"/>
    <property type="evidence" value="ECO:0007669"/>
    <property type="project" value="TreeGrafter"/>
</dbReference>
<organism evidence="3 4">
    <name type="scientific">Holothuria leucospilota</name>
    <name type="common">Black long sea cucumber</name>
    <name type="synonym">Mertensiothuria leucospilota</name>
    <dbReference type="NCBI Taxonomy" id="206669"/>
    <lineage>
        <taxon>Eukaryota</taxon>
        <taxon>Metazoa</taxon>
        <taxon>Echinodermata</taxon>
        <taxon>Eleutherozoa</taxon>
        <taxon>Echinozoa</taxon>
        <taxon>Holothuroidea</taxon>
        <taxon>Aspidochirotacea</taxon>
        <taxon>Aspidochirotida</taxon>
        <taxon>Holothuriidae</taxon>
        <taxon>Holothuria</taxon>
    </lineage>
</organism>
<dbReference type="EMBL" id="JAIZAY010000006">
    <property type="protein sequence ID" value="KAJ8039900.1"/>
    <property type="molecule type" value="Genomic_DNA"/>
</dbReference>
<gene>
    <name evidence="3" type="ORF">HOLleu_14051</name>
</gene>
<keyword evidence="4" id="KW-1185">Reference proteome</keyword>
<feature type="region of interest" description="Disordered" evidence="2">
    <location>
        <begin position="14"/>
        <end position="36"/>
    </location>
</feature>
<evidence type="ECO:0000313" key="4">
    <source>
        <dbReference type="Proteomes" id="UP001152320"/>
    </source>
</evidence>